<dbReference type="Proteomes" id="UP000632377">
    <property type="component" value="Unassembled WGS sequence"/>
</dbReference>
<sequence length="97" mass="11375">MGMMNKLKKYFLTSKSWVIDLKDCTSIPSSSTIIETIQDWAFNNNKKITFISTEKPVTFILEETKYIVNINKERGAYTLYITDNDSYSDIKERFNIK</sequence>
<proteinExistence type="predicted"/>
<dbReference type="EMBL" id="JAESWC010000001">
    <property type="protein sequence ID" value="MBL4934331.1"/>
    <property type="molecule type" value="Genomic_DNA"/>
</dbReference>
<evidence type="ECO:0000313" key="1">
    <source>
        <dbReference type="EMBL" id="MBL4934331.1"/>
    </source>
</evidence>
<evidence type="ECO:0000313" key="2">
    <source>
        <dbReference type="Proteomes" id="UP000632377"/>
    </source>
</evidence>
<reference evidence="1 2" key="1">
    <citation type="submission" date="2021-01" db="EMBL/GenBank/DDBJ databases">
        <title>Genome public.</title>
        <authorList>
            <person name="Liu C."/>
            <person name="Sun Q."/>
        </authorList>
    </citation>
    <scope>NUCLEOTIDE SEQUENCE [LARGE SCALE GENOMIC DNA]</scope>
    <source>
        <strain evidence="1 2">YIM B02515</strain>
    </source>
</reference>
<organism evidence="1 2">
    <name type="scientific">Clostridium rhizosphaerae</name>
    <dbReference type="NCBI Taxonomy" id="2803861"/>
    <lineage>
        <taxon>Bacteria</taxon>
        <taxon>Bacillati</taxon>
        <taxon>Bacillota</taxon>
        <taxon>Clostridia</taxon>
        <taxon>Eubacteriales</taxon>
        <taxon>Clostridiaceae</taxon>
        <taxon>Clostridium</taxon>
    </lineage>
</organism>
<name>A0ABS1T4Z6_9CLOT</name>
<gene>
    <name evidence="1" type="ORF">JK636_01015</name>
</gene>
<protein>
    <submittedName>
        <fullName evidence="1">DUF4318 domain-containing protein</fullName>
    </submittedName>
</protein>
<dbReference type="RefSeq" id="WP_202746974.1">
    <property type="nucleotide sequence ID" value="NZ_JAESWC010000001.1"/>
</dbReference>
<keyword evidence="2" id="KW-1185">Reference proteome</keyword>
<comment type="caution">
    <text evidence="1">The sequence shown here is derived from an EMBL/GenBank/DDBJ whole genome shotgun (WGS) entry which is preliminary data.</text>
</comment>
<accession>A0ABS1T4Z6</accession>